<dbReference type="GO" id="GO:0005737">
    <property type="term" value="C:cytoplasm"/>
    <property type="evidence" value="ECO:0007669"/>
    <property type="project" value="TreeGrafter"/>
</dbReference>
<name>A0A1C6W5G9_9ACTN</name>
<proteinExistence type="predicted"/>
<dbReference type="RefSeq" id="WP_326564194.1">
    <property type="nucleotide sequence ID" value="NZ_CP109071.1"/>
</dbReference>
<reference evidence="2 4" key="1">
    <citation type="submission" date="2016-06" db="EMBL/GenBank/DDBJ databases">
        <authorList>
            <person name="Kjaerup R.B."/>
            <person name="Dalgaard T.S."/>
            <person name="Juul-Madsen H.R."/>
        </authorList>
    </citation>
    <scope>NUCLEOTIDE SEQUENCE [LARGE SCALE GENOMIC DNA]</scope>
    <source>
        <strain evidence="2 4">DSM 43363</strain>
    </source>
</reference>
<dbReference type="PANTHER" id="PTHR45527:SF1">
    <property type="entry name" value="FATTY ACID SYNTHASE"/>
    <property type="match status" value="1"/>
</dbReference>
<dbReference type="Proteomes" id="UP001334804">
    <property type="component" value="Chromosome"/>
</dbReference>
<gene>
    <name evidence="2" type="ORF">GA0070608_5724</name>
    <name evidence="3" type="ORF">OIE14_00250</name>
</gene>
<keyword evidence="5" id="KW-1185">Reference proteome</keyword>
<dbReference type="EMBL" id="CP109071">
    <property type="protein sequence ID" value="WSA32574.1"/>
    <property type="molecule type" value="Genomic_DNA"/>
</dbReference>
<dbReference type="InterPro" id="IPR001242">
    <property type="entry name" value="Condensation_dom"/>
</dbReference>
<dbReference type="Proteomes" id="UP000199343">
    <property type="component" value="Unassembled WGS sequence"/>
</dbReference>
<dbReference type="Gene3D" id="3.30.559.30">
    <property type="entry name" value="Nonribosomal peptide synthetase, condensation domain"/>
    <property type="match status" value="1"/>
</dbReference>
<dbReference type="AlphaFoldDB" id="A0A1C6W5G9"/>
<dbReference type="GO" id="GO:0008610">
    <property type="term" value="P:lipid biosynthetic process"/>
    <property type="evidence" value="ECO:0007669"/>
    <property type="project" value="UniProtKB-ARBA"/>
</dbReference>
<evidence type="ECO:0000313" key="2">
    <source>
        <dbReference type="EMBL" id="SCL73440.1"/>
    </source>
</evidence>
<evidence type="ECO:0000313" key="5">
    <source>
        <dbReference type="Proteomes" id="UP001334804"/>
    </source>
</evidence>
<dbReference type="GO" id="GO:0003824">
    <property type="term" value="F:catalytic activity"/>
    <property type="evidence" value="ECO:0007669"/>
    <property type="project" value="InterPro"/>
</dbReference>
<dbReference type="PANTHER" id="PTHR45527">
    <property type="entry name" value="NONRIBOSOMAL PEPTIDE SYNTHETASE"/>
    <property type="match status" value="1"/>
</dbReference>
<accession>A0A1C6W5G9</accession>
<dbReference type="Pfam" id="PF00668">
    <property type="entry name" value="Condensation"/>
    <property type="match status" value="1"/>
</dbReference>
<organism evidence="2 4">
    <name type="scientific">Micromonospora peucetia</name>
    <dbReference type="NCBI Taxonomy" id="47871"/>
    <lineage>
        <taxon>Bacteria</taxon>
        <taxon>Bacillati</taxon>
        <taxon>Actinomycetota</taxon>
        <taxon>Actinomycetes</taxon>
        <taxon>Micromonosporales</taxon>
        <taxon>Micromonosporaceae</taxon>
        <taxon>Micromonospora</taxon>
    </lineage>
</organism>
<protein>
    <submittedName>
        <fullName evidence="3">Condensation domain-containing protein</fullName>
    </submittedName>
    <submittedName>
        <fullName evidence="2">HxxPF-repeated domain-containing protein</fullName>
    </submittedName>
</protein>
<dbReference type="GO" id="GO:0044550">
    <property type="term" value="P:secondary metabolite biosynthetic process"/>
    <property type="evidence" value="ECO:0007669"/>
    <property type="project" value="TreeGrafter"/>
</dbReference>
<evidence type="ECO:0000313" key="3">
    <source>
        <dbReference type="EMBL" id="WSA32574.1"/>
    </source>
</evidence>
<reference evidence="3 5" key="2">
    <citation type="submission" date="2022-10" db="EMBL/GenBank/DDBJ databases">
        <title>The complete genomes of actinobacterial strains from the NBC collection.</title>
        <authorList>
            <person name="Joergensen T.S."/>
            <person name="Alvarez Arevalo M."/>
            <person name="Sterndorff E.B."/>
            <person name="Faurdal D."/>
            <person name="Vuksanovic O."/>
            <person name="Mourched A.-S."/>
            <person name="Charusanti P."/>
            <person name="Shaw S."/>
            <person name="Blin K."/>
            <person name="Weber T."/>
        </authorList>
    </citation>
    <scope>NUCLEOTIDE SEQUENCE [LARGE SCALE GENOMIC DNA]</scope>
    <source>
        <strain evidence="3 5">NBC 01809</strain>
    </source>
</reference>
<dbReference type="EMBL" id="FMIC01000002">
    <property type="protein sequence ID" value="SCL73440.1"/>
    <property type="molecule type" value="Genomic_DNA"/>
</dbReference>
<dbReference type="GO" id="GO:0043041">
    <property type="term" value="P:amino acid activation for nonribosomal peptide biosynthetic process"/>
    <property type="evidence" value="ECO:0007669"/>
    <property type="project" value="TreeGrafter"/>
</dbReference>
<evidence type="ECO:0000259" key="1">
    <source>
        <dbReference type="Pfam" id="PF00668"/>
    </source>
</evidence>
<dbReference type="SUPFAM" id="SSF52777">
    <property type="entry name" value="CoA-dependent acyltransferases"/>
    <property type="match status" value="2"/>
</dbReference>
<dbReference type="InterPro" id="IPR023213">
    <property type="entry name" value="CAT-like_dom_sf"/>
</dbReference>
<feature type="domain" description="Condensation" evidence="1">
    <location>
        <begin position="8"/>
        <end position="436"/>
    </location>
</feature>
<sequence>MTTRPLVIPATVQQAARWHTLQSVRDSSVHHITWRLECAGHVDFDALDAAWQTVVNRHESLRSRFVARDGELDLVIPPAVDVTARLIEPVVLDVDQAAQEFQRVAAELHAQEFHLEVGPMARLALVRIGAQEELILTVHHIVVDGWGTMVLLNDLSAAYASLVRGEKPVFTNDAVSFHSYAEKLRSEEEQGRWRRSLDHWRTTLDGIVVTTVAYDREIGRPTAVGDPGKTVRYRFTAQADLGGAALAQELGATQFSVMLAAWQIVLARGGERELTIGVSSMNRNTRSEQALVGFLSNVCLVRAAVDDQASIGEVATAARDATWNLLSHQGVPLPVVHAALPEATRSRLTNVKLILNCLGSIGQDMTLGDIGLTMLQAPNRASRSDMIVSYWDGSDGILAEIEYNTEVYEEETVLRMMRDMDDVLVMAAADMDRPVGGVRVRTRSAPAAQ</sequence>
<dbReference type="STRING" id="47871.GA0070608_5724"/>
<dbReference type="GO" id="GO:0031177">
    <property type="term" value="F:phosphopantetheine binding"/>
    <property type="evidence" value="ECO:0007669"/>
    <property type="project" value="TreeGrafter"/>
</dbReference>
<evidence type="ECO:0000313" key="4">
    <source>
        <dbReference type="Proteomes" id="UP000199343"/>
    </source>
</evidence>
<dbReference type="Gene3D" id="3.30.559.10">
    <property type="entry name" value="Chloramphenicol acetyltransferase-like domain"/>
    <property type="match status" value="1"/>
</dbReference>